<dbReference type="KEGG" id="lalw:BTM29_10715"/>
<reference evidence="3" key="1">
    <citation type="submission" date="2016-12" db="EMBL/GenBank/DDBJ databases">
        <authorList>
            <person name="Jung M.Y."/>
            <person name="Lee S.H."/>
        </authorList>
    </citation>
    <scope>NUCLEOTIDE SEQUENCE [LARGE SCALE GENOMIC DNA]</scope>
    <source>
        <strain evidence="3">WiKim39</strain>
    </source>
</reference>
<dbReference type="STRING" id="1847728.BTM29_10715"/>
<feature type="transmembrane region" description="Helical" evidence="1">
    <location>
        <begin position="39"/>
        <end position="67"/>
    </location>
</feature>
<sequence length="179" mass="20903">MNSTITFGREINHGPLFRSILISAILGIASSFANNKIGITIFLIILFVMLFIYYPSYLPLLYGYWILEKHGITYYDMSSYRAKLKLIFLAKQSKLQFISYSQIHNFTVKTENKTYSVEDITTLNNTKQSHFVWLRKPLNLEIQLKSHNINLDMSFDQLHDNKNIQARVMNVSNILEEKI</sequence>
<organism evidence="2 3">
    <name type="scientific">Companilactobacillus allii</name>
    <dbReference type="NCBI Taxonomy" id="1847728"/>
    <lineage>
        <taxon>Bacteria</taxon>
        <taxon>Bacillati</taxon>
        <taxon>Bacillota</taxon>
        <taxon>Bacilli</taxon>
        <taxon>Lactobacillales</taxon>
        <taxon>Lactobacillaceae</taxon>
        <taxon>Companilactobacillus</taxon>
    </lineage>
</organism>
<protein>
    <submittedName>
        <fullName evidence="2">Uncharacterized protein</fullName>
    </submittedName>
</protein>
<name>A0A1P8Q568_9LACO</name>
<keyword evidence="3" id="KW-1185">Reference proteome</keyword>
<evidence type="ECO:0000313" key="2">
    <source>
        <dbReference type="EMBL" id="APX72993.1"/>
    </source>
</evidence>
<feature type="transmembrane region" description="Helical" evidence="1">
    <location>
        <begin position="16"/>
        <end position="33"/>
    </location>
</feature>
<evidence type="ECO:0000256" key="1">
    <source>
        <dbReference type="SAM" id="Phobius"/>
    </source>
</evidence>
<keyword evidence="1" id="KW-0472">Membrane</keyword>
<dbReference type="Proteomes" id="UP000187499">
    <property type="component" value="Chromosome"/>
</dbReference>
<gene>
    <name evidence="2" type="ORF">BTM29_10715</name>
</gene>
<keyword evidence="1" id="KW-1133">Transmembrane helix</keyword>
<dbReference type="RefSeq" id="WP_076617424.1">
    <property type="nucleotide sequence ID" value="NZ_CP099481.1"/>
</dbReference>
<evidence type="ECO:0000313" key="3">
    <source>
        <dbReference type="Proteomes" id="UP000187499"/>
    </source>
</evidence>
<dbReference type="EMBL" id="CP019323">
    <property type="protein sequence ID" value="APX72993.1"/>
    <property type="molecule type" value="Genomic_DNA"/>
</dbReference>
<dbReference type="AlphaFoldDB" id="A0A1P8Q568"/>
<proteinExistence type="predicted"/>
<accession>A0A1P8Q568</accession>
<keyword evidence="1" id="KW-0812">Transmembrane</keyword>
<dbReference type="OrthoDB" id="2316276at2"/>